<sequence>MAPANIFVLQEFYCNARVLSNEFPKYTSYVRGITIRFDAATINTFPGTHLTKGLRYCEYSDWIFRIKDYGMVERTICKPGKKFQYTSRGKISHILREDLIPMAKIWVAFIHATLAPYCHTSDVSESRALLLYAIMDKKAIDVEALIAYRYLGSSFTHHTSLSSSWSRCH</sequence>
<name>A0A151R146_CAJCA</name>
<feature type="domain" description="Putative plant transposon protein" evidence="1">
    <location>
        <begin position="2"/>
        <end position="151"/>
    </location>
</feature>
<evidence type="ECO:0000313" key="2">
    <source>
        <dbReference type="EMBL" id="KYP36321.1"/>
    </source>
</evidence>
<dbReference type="Pfam" id="PF20167">
    <property type="entry name" value="Transposase_32"/>
    <property type="match status" value="1"/>
</dbReference>
<keyword evidence="3" id="KW-1185">Reference proteome</keyword>
<dbReference type="AlphaFoldDB" id="A0A151R146"/>
<accession>A0A151R146</accession>
<evidence type="ECO:0000313" key="3">
    <source>
        <dbReference type="Proteomes" id="UP000075243"/>
    </source>
</evidence>
<dbReference type="Proteomes" id="UP000075243">
    <property type="component" value="Unassembled WGS sequence"/>
</dbReference>
<dbReference type="InterPro" id="IPR046796">
    <property type="entry name" value="Transposase_32_dom"/>
</dbReference>
<evidence type="ECO:0000259" key="1">
    <source>
        <dbReference type="Pfam" id="PF20167"/>
    </source>
</evidence>
<reference evidence="2" key="1">
    <citation type="journal article" date="2012" name="Nat. Biotechnol.">
        <title>Draft genome sequence of pigeonpea (Cajanus cajan), an orphan legume crop of resource-poor farmers.</title>
        <authorList>
            <person name="Varshney R.K."/>
            <person name="Chen W."/>
            <person name="Li Y."/>
            <person name="Bharti A.K."/>
            <person name="Saxena R.K."/>
            <person name="Schlueter J.A."/>
            <person name="Donoghue M.T."/>
            <person name="Azam S."/>
            <person name="Fan G."/>
            <person name="Whaley A.M."/>
            <person name="Farmer A.D."/>
            <person name="Sheridan J."/>
            <person name="Iwata A."/>
            <person name="Tuteja R."/>
            <person name="Penmetsa R.V."/>
            <person name="Wu W."/>
            <person name="Upadhyaya H.D."/>
            <person name="Yang S.P."/>
            <person name="Shah T."/>
            <person name="Saxena K.B."/>
            <person name="Michael T."/>
            <person name="McCombie W.R."/>
            <person name="Yang B."/>
            <person name="Zhang G."/>
            <person name="Yang H."/>
            <person name="Wang J."/>
            <person name="Spillane C."/>
            <person name="Cook D.R."/>
            <person name="May G.D."/>
            <person name="Xu X."/>
            <person name="Jackson S.A."/>
        </authorList>
    </citation>
    <scope>NUCLEOTIDE SEQUENCE [LARGE SCALE GENOMIC DNA]</scope>
</reference>
<proteinExistence type="predicted"/>
<organism evidence="2 3">
    <name type="scientific">Cajanus cajan</name>
    <name type="common">Pigeon pea</name>
    <name type="synonym">Cajanus indicus</name>
    <dbReference type="NCBI Taxonomy" id="3821"/>
    <lineage>
        <taxon>Eukaryota</taxon>
        <taxon>Viridiplantae</taxon>
        <taxon>Streptophyta</taxon>
        <taxon>Embryophyta</taxon>
        <taxon>Tracheophyta</taxon>
        <taxon>Spermatophyta</taxon>
        <taxon>Magnoliopsida</taxon>
        <taxon>eudicotyledons</taxon>
        <taxon>Gunneridae</taxon>
        <taxon>Pentapetalae</taxon>
        <taxon>rosids</taxon>
        <taxon>fabids</taxon>
        <taxon>Fabales</taxon>
        <taxon>Fabaceae</taxon>
        <taxon>Papilionoideae</taxon>
        <taxon>50 kb inversion clade</taxon>
        <taxon>NPAAA clade</taxon>
        <taxon>indigoferoid/millettioid clade</taxon>
        <taxon>Phaseoleae</taxon>
        <taxon>Cajanus</taxon>
    </lineage>
</organism>
<protein>
    <recommendedName>
        <fullName evidence="1">Putative plant transposon protein domain-containing protein</fullName>
    </recommendedName>
</protein>
<gene>
    <name evidence="2" type="ORF">KK1_042567</name>
</gene>
<dbReference type="Gramene" id="C.cajan_41452.t">
    <property type="protein sequence ID" value="C.cajan_41452.t.cds1"/>
    <property type="gene ID" value="C.cajan_41452"/>
</dbReference>
<dbReference type="EMBL" id="KQ484232">
    <property type="protein sequence ID" value="KYP36321.1"/>
    <property type="molecule type" value="Genomic_DNA"/>
</dbReference>